<feature type="DNA-binding region" description="OmpR/PhoB-type" evidence="3">
    <location>
        <begin position="1"/>
        <end position="90"/>
    </location>
</feature>
<dbReference type="RefSeq" id="WP_378322309.1">
    <property type="nucleotide sequence ID" value="NZ_JBHTGP010000004.1"/>
</dbReference>
<dbReference type="InterPro" id="IPR011990">
    <property type="entry name" value="TPR-like_helical_dom_sf"/>
</dbReference>
<dbReference type="PANTHER" id="PTHR47691:SF3">
    <property type="entry name" value="HTH-TYPE TRANSCRIPTIONAL REGULATOR RV0890C-RELATED"/>
    <property type="match status" value="1"/>
</dbReference>
<dbReference type="InterPro" id="IPR036388">
    <property type="entry name" value="WH-like_DNA-bd_sf"/>
</dbReference>
<dbReference type="SUPFAM" id="SSF46894">
    <property type="entry name" value="C-terminal effector domain of the bipartite response regulators"/>
    <property type="match status" value="1"/>
</dbReference>
<dbReference type="InterPro" id="IPR027417">
    <property type="entry name" value="P-loop_NTPase"/>
</dbReference>
<dbReference type="InterPro" id="IPR019734">
    <property type="entry name" value="TPR_rpt"/>
</dbReference>
<evidence type="ECO:0000313" key="5">
    <source>
        <dbReference type="EMBL" id="MFD0684731.1"/>
    </source>
</evidence>
<dbReference type="PRINTS" id="PR00364">
    <property type="entry name" value="DISEASERSIST"/>
</dbReference>
<comment type="similarity">
    <text evidence="1">Belongs to the AfsR/DnrI/RedD regulatory family.</text>
</comment>
<keyword evidence="6" id="KW-1185">Reference proteome</keyword>
<keyword evidence="2 3" id="KW-0238">DNA-binding</keyword>
<dbReference type="Pfam" id="PF00486">
    <property type="entry name" value="Trans_reg_C"/>
    <property type="match status" value="1"/>
</dbReference>
<dbReference type="SMART" id="SM01043">
    <property type="entry name" value="BTAD"/>
    <property type="match status" value="1"/>
</dbReference>
<dbReference type="Gene3D" id="3.40.50.300">
    <property type="entry name" value="P-loop containing nucleotide triphosphate hydrolases"/>
    <property type="match status" value="1"/>
</dbReference>
<dbReference type="Proteomes" id="UP001597063">
    <property type="component" value="Unassembled WGS sequence"/>
</dbReference>
<evidence type="ECO:0000259" key="4">
    <source>
        <dbReference type="PROSITE" id="PS51755"/>
    </source>
</evidence>
<dbReference type="SUPFAM" id="SSF52540">
    <property type="entry name" value="P-loop containing nucleoside triphosphate hydrolases"/>
    <property type="match status" value="1"/>
</dbReference>
<evidence type="ECO:0000256" key="3">
    <source>
        <dbReference type="PROSITE-ProRule" id="PRU01091"/>
    </source>
</evidence>
<dbReference type="SUPFAM" id="SSF48452">
    <property type="entry name" value="TPR-like"/>
    <property type="match status" value="2"/>
</dbReference>
<evidence type="ECO:0000313" key="6">
    <source>
        <dbReference type="Proteomes" id="UP001597063"/>
    </source>
</evidence>
<dbReference type="PROSITE" id="PS51755">
    <property type="entry name" value="OMPR_PHOB"/>
    <property type="match status" value="1"/>
</dbReference>
<dbReference type="InterPro" id="IPR005158">
    <property type="entry name" value="BTAD"/>
</dbReference>
<reference evidence="6" key="1">
    <citation type="journal article" date="2019" name="Int. J. Syst. Evol. Microbiol.">
        <title>The Global Catalogue of Microorganisms (GCM) 10K type strain sequencing project: providing services to taxonomists for standard genome sequencing and annotation.</title>
        <authorList>
            <consortium name="The Broad Institute Genomics Platform"/>
            <consortium name="The Broad Institute Genome Sequencing Center for Infectious Disease"/>
            <person name="Wu L."/>
            <person name="Ma J."/>
        </authorList>
    </citation>
    <scope>NUCLEOTIDE SEQUENCE [LARGE SCALE GENOMIC DNA]</scope>
    <source>
        <strain evidence="6">JCM 9371</strain>
    </source>
</reference>
<name>A0ABW2XJP7_9ACTN</name>
<organism evidence="5 6">
    <name type="scientific">Actinomadura fibrosa</name>
    <dbReference type="NCBI Taxonomy" id="111802"/>
    <lineage>
        <taxon>Bacteria</taxon>
        <taxon>Bacillati</taxon>
        <taxon>Actinomycetota</taxon>
        <taxon>Actinomycetes</taxon>
        <taxon>Streptosporangiales</taxon>
        <taxon>Thermomonosporaceae</taxon>
        <taxon>Actinomadura</taxon>
    </lineage>
</organism>
<dbReference type="InterPro" id="IPR016032">
    <property type="entry name" value="Sig_transdc_resp-reg_C-effctor"/>
</dbReference>
<protein>
    <submittedName>
        <fullName evidence="5">BTAD domain-containing putative transcriptional regulator</fullName>
    </submittedName>
</protein>
<comment type="caution">
    <text evidence="5">The sequence shown here is derived from an EMBL/GenBank/DDBJ whole genome shotgun (WGS) entry which is preliminary data.</text>
</comment>
<dbReference type="PANTHER" id="PTHR47691">
    <property type="entry name" value="REGULATOR-RELATED"/>
    <property type="match status" value="1"/>
</dbReference>
<dbReference type="Gene3D" id="1.10.10.10">
    <property type="entry name" value="Winged helix-like DNA-binding domain superfamily/Winged helix DNA-binding domain"/>
    <property type="match status" value="1"/>
</dbReference>
<accession>A0ABW2XJP7</accession>
<dbReference type="CDD" id="cd15831">
    <property type="entry name" value="BTAD"/>
    <property type="match status" value="1"/>
</dbReference>
<dbReference type="InterPro" id="IPR058852">
    <property type="entry name" value="HTH_77"/>
</dbReference>
<evidence type="ECO:0000256" key="2">
    <source>
        <dbReference type="ARBA" id="ARBA00023125"/>
    </source>
</evidence>
<dbReference type="Pfam" id="PF03704">
    <property type="entry name" value="BTAD"/>
    <property type="match status" value="1"/>
</dbReference>
<gene>
    <name evidence="5" type="ORF">ACFQZM_09505</name>
</gene>
<dbReference type="Pfam" id="PF25872">
    <property type="entry name" value="HTH_77"/>
    <property type="match status" value="1"/>
</dbReference>
<feature type="domain" description="OmpR/PhoB-type" evidence="4">
    <location>
        <begin position="1"/>
        <end position="90"/>
    </location>
</feature>
<dbReference type="SMART" id="SM00862">
    <property type="entry name" value="Trans_reg_C"/>
    <property type="match status" value="1"/>
</dbReference>
<dbReference type="EMBL" id="JBHTGP010000004">
    <property type="protein sequence ID" value="MFD0684731.1"/>
    <property type="molecule type" value="Genomic_DNA"/>
</dbReference>
<proteinExistence type="inferred from homology"/>
<dbReference type="SMART" id="SM00028">
    <property type="entry name" value="TPR"/>
    <property type="match status" value="3"/>
</dbReference>
<dbReference type="InterPro" id="IPR001867">
    <property type="entry name" value="OmpR/PhoB-type_DNA-bd"/>
</dbReference>
<sequence length="1044" mass="111130">MRFGVLGPVEVRGGDAGVAVGGPRVRALLAMLALDAGRVVPAERLIDGLYGEEPPSGAANALQSQVSRLRRGLGDAGLVEGHPAGYRLAVARERVDVHRFGDLADEGRRALAAGEHARAVELLREALGLWRGPALADLDAPFAEAQSARLEERRAAVAEDAAEAELALGESGPAAARLRELVEEQPLRERARALLMRALYAGGRQAEALTVYEEGRRILADELGADPSRELADVHLAILRGDLDVRDRPEPARVTPPPAQLTSFVGREDEVRRVGAMLADGRLVTLLGPGGAGKTRLAIEAAGREDGEVCFVDLAPVERSEVAKALLGALGLRESAMLPAAGEHGPGEQAPAAEERLVTALAGRRMLLVLDNCEHVVEPVARLAHRLLSACPRLRVLATSREALAITGEALRPLPPLALPPEGAPVAELTAYPAVRLFADRAAAVRPDFAVDAGNADAVLRICGALDGLPLAIELAAARLRSLPVEEVATRLDDRFRLLSRGNRTAAPRHRTLRAVVEWSWDLLDPAEQALARRLTVFSGGLAMDAAVRVCGLDGADELLVELADKSLLQTDGVRYRMLDTVRAFCAERLAEAGEEERLRRAHAEYFLELARRADPHLRGAEQLAWLERLAADHGNLHAALRRSTRLDPGLALRLVASLTWYWWLRGRIEGAPLAVDLLGTVGLEPPPGLEEEYVLCVANAVAGGGTGARTAPWLDRAEELLHGIDRTLRYPVTTVLWALTAGPTRTDVPVMEKQIGDDPWSRALLRMSDVFLHQFRGETDAAEEACAEAVREFGATGDRWGRANCLDPLAQLADWRGDRERALALLDEALGLTGELGALEDTADLLFRRGDVHVHAGDLDAAHTDYTRGMELARRAGAPDKVAAGHNGLGQVARLRGDLAGARRGYEAAATGYAFERFIGTAVHASALTGLGWLALAEGDAAGARARFEEALGLAIDHPIFMNQAGAVVGLAGAALAEGDAARAALLLGTARTLRGAHVAGDPDLERVASGARAVLGGEAYEAAFARGASLPRDEALALHRPA</sequence>
<dbReference type="Gene3D" id="1.25.40.10">
    <property type="entry name" value="Tetratricopeptide repeat domain"/>
    <property type="match status" value="2"/>
</dbReference>
<evidence type="ECO:0000256" key="1">
    <source>
        <dbReference type="ARBA" id="ARBA00005820"/>
    </source>
</evidence>